<keyword evidence="1" id="KW-1133">Transmembrane helix</keyword>
<evidence type="ECO:0000313" key="2">
    <source>
        <dbReference type="EMBL" id="MCE8027005.1"/>
    </source>
</evidence>
<dbReference type="Pfam" id="PF07963">
    <property type="entry name" value="N_methyl"/>
    <property type="match status" value="1"/>
</dbReference>
<name>A0ABS9AYL5_9GAMM</name>
<dbReference type="NCBIfam" id="TIGR02532">
    <property type="entry name" value="IV_pilin_GFxxxE"/>
    <property type="match status" value="1"/>
</dbReference>
<evidence type="ECO:0000256" key="1">
    <source>
        <dbReference type="SAM" id="Phobius"/>
    </source>
</evidence>
<dbReference type="InterPro" id="IPR045584">
    <property type="entry name" value="Pilin-like"/>
</dbReference>
<organism evidence="2 3">
    <name type="scientific">Billgrantia aerodenitrificans</name>
    <dbReference type="NCBI Taxonomy" id="2733483"/>
    <lineage>
        <taxon>Bacteria</taxon>
        <taxon>Pseudomonadati</taxon>
        <taxon>Pseudomonadota</taxon>
        <taxon>Gammaproteobacteria</taxon>
        <taxon>Oceanospirillales</taxon>
        <taxon>Halomonadaceae</taxon>
        <taxon>Billgrantia</taxon>
    </lineage>
</organism>
<dbReference type="Proteomes" id="UP001320272">
    <property type="component" value="Unassembled WGS sequence"/>
</dbReference>
<gene>
    <name evidence="2" type="ORF">HOP59_23030</name>
</gene>
<keyword evidence="3" id="KW-1185">Reference proteome</keyword>
<keyword evidence="1" id="KW-0812">Transmembrane</keyword>
<keyword evidence="1" id="KW-0472">Membrane</keyword>
<sequence>MKIIKNAFNNSCRRMVYRQAGFTLVELMVALVIGLLIILGAGQLFLMGFQTFRQTELLSNKQAALTFATELLIRDIRRSDNGAVAWNDSSRTLTVEFDSSGGGDGCNSGQRVERTYSLSSSSTPQEGFSLLLTQTCNGAGGNTEPVVSAFASGGFEVDDSGGDSGIYIVTFCLMSEPGNTECDNNSEFDFRAVNRSQAVTAP</sequence>
<reference evidence="2 3" key="1">
    <citation type="journal article" date="2021" name="Front. Microbiol.">
        <title>Aerobic Denitrification and Heterotrophic Sulfur Oxidation in the Genus Halomonas Revealed by Six Novel Species Characterizations and Genome-Based Analysis.</title>
        <authorList>
            <person name="Wang L."/>
            <person name="Shao Z."/>
        </authorList>
    </citation>
    <scope>NUCLEOTIDE SEQUENCE [LARGE SCALE GENOMIC DNA]</scope>
    <source>
        <strain evidence="2 3">MCCC 1A11058</strain>
    </source>
</reference>
<dbReference type="PROSITE" id="PS00409">
    <property type="entry name" value="PROKAR_NTER_METHYL"/>
    <property type="match status" value="1"/>
</dbReference>
<proteinExistence type="predicted"/>
<evidence type="ECO:0000313" key="3">
    <source>
        <dbReference type="Proteomes" id="UP001320272"/>
    </source>
</evidence>
<dbReference type="EMBL" id="JABFTV010000021">
    <property type="protein sequence ID" value="MCE8027005.1"/>
    <property type="molecule type" value="Genomic_DNA"/>
</dbReference>
<comment type="caution">
    <text evidence="2">The sequence shown here is derived from an EMBL/GenBank/DDBJ whole genome shotgun (WGS) entry which is preliminary data.</text>
</comment>
<feature type="transmembrane region" description="Helical" evidence="1">
    <location>
        <begin position="21"/>
        <end position="46"/>
    </location>
</feature>
<dbReference type="SUPFAM" id="SSF54523">
    <property type="entry name" value="Pili subunits"/>
    <property type="match status" value="1"/>
</dbReference>
<accession>A0ABS9AYL5</accession>
<dbReference type="InterPro" id="IPR012902">
    <property type="entry name" value="N_methyl_site"/>
</dbReference>
<dbReference type="RefSeq" id="WP_234255693.1">
    <property type="nucleotide sequence ID" value="NZ_JABFTV010000021.1"/>
</dbReference>
<protein>
    <submittedName>
        <fullName evidence="2">Prepilin-type N-terminal cleavage/methylation domain-containing protein</fullName>
    </submittedName>
</protein>